<dbReference type="AlphaFoldDB" id="A0A7W7R1J5"/>
<protein>
    <recommendedName>
        <fullName evidence="1">non-specific serine/threonine protein kinase</fullName>
        <ecNumber evidence="1">2.7.11.1</ecNumber>
    </recommendedName>
</protein>
<dbReference type="RefSeq" id="WP_184935642.1">
    <property type="nucleotide sequence ID" value="NZ_JACHJV010000001.1"/>
</dbReference>
<dbReference type="EMBL" id="JACHJV010000001">
    <property type="protein sequence ID" value="MBB4923569.1"/>
    <property type="molecule type" value="Genomic_DNA"/>
</dbReference>
<keyword evidence="10" id="KW-1185">Reference proteome</keyword>
<gene>
    <name evidence="9" type="ORF">FHR34_002562</name>
</gene>
<keyword evidence="2 9" id="KW-0723">Serine/threonine-protein kinase</keyword>
<dbReference type="Gene3D" id="3.30.200.20">
    <property type="entry name" value="Phosphorylase Kinase, domain 1"/>
    <property type="match status" value="1"/>
</dbReference>
<dbReference type="Gene3D" id="1.10.510.10">
    <property type="entry name" value="Transferase(Phosphotransferase) domain 1"/>
    <property type="match status" value="1"/>
</dbReference>
<dbReference type="InterPro" id="IPR008271">
    <property type="entry name" value="Ser/Thr_kinase_AS"/>
</dbReference>
<dbReference type="PANTHER" id="PTHR43289:SF6">
    <property type="entry name" value="SERINE_THREONINE-PROTEIN KINASE NEKL-3"/>
    <property type="match status" value="1"/>
</dbReference>
<evidence type="ECO:0000313" key="10">
    <source>
        <dbReference type="Proteomes" id="UP000540506"/>
    </source>
</evidence>
<keyword evidence="3" id="KW-0808">Transferase</keyword>
<dbReference type="PROSITE" id="PS00108">
    <property type="entry name" value="PROTEIN_KINASE_ST"/>
    <property type="match status" value="1"/>
</dbReference>
<name>A0A7W7R1J5_KITKI</name>
<dbReference type="SMART" id="SM00220">
    <property type="entry name" value="S_TKc"/>
    <property type="match status" value="1"/>
</dbReference>
<dbReference type="SUPFAM" id="SSF56112">
    <property type="entry name" value="Protein kinase-like (PK-like)"/>
    <property type="match status" value="1"/>
</dbReference>
<feature type="binding site" evidence="7">
    <location>
        <position position="40"/>
    </location>
    <ligand>
        <name>ATP</name>
        <dbReference type="ChEBI" id="CHEBI:30616"/>
    </ligand>
</feature>
<comment type="caution">
    <text evidence="9">The sequence shown here is derived from an EMBL/GenBank/DDBJ whole genome shotgun (WGS) entry which is preliminary data.</text>
</comment>
<sequence>MRAGELLGERYRLVGELGRGGFGVVWEAYDQRIGRQVAVKTLRHQHGSRDAATDLARFAREMEVLARVSHPSVVLIFDQGEAAEGEGSYSYLVMELLNGLTLKQVLLEQRPALPRALSWARQLCAALGAAHAADVIHRDVKPENIMFTGPDQQLLKVLDFGIAQIGDNQDGFTTEGAVIGSAPYLAPERWRGEPGTVRSDLYSVGCVLFELFTGARPFTSTSTYGLMAQHLDDPPGRPQALPAELADLLLDLLAKEPADRPADAAEVGRRLERAADTIRDLRRRADAAFLAAGEGKAAEALDQLRPLIEQFALAFGPGDGRTVRTCHDFAVLLTRVGALDQAYCLLDELLPHATAALGEGHPDVEDIQRRLARTPTPERPCPPGLLAALLGTVNRTSS</sequence>
<evidence type="ECO:0000256" key="2">
    <source>
        <dbReference type="ARBA" id="ARBA00022527"/>
    </source>
</evidence>
<accession>A0A7W7R1J5</accession>
<dbReference type="PROSITE" id="PS50011">
    <property type="entry name" value="PROTEIN_KINASE_DOM"/>
    <property type="match status" value="1"/>
</dbReference>
<dbReference type="InterPro" id="IPR000719">
    <property type="entry name" value="Prot_kinase_dom"/>
</dbReference>
<keyword evidence="5 9" id="KW-0418">Kinase</keyword>
<dbReference type="GO" id="GO:0005524">
    <property type="term" value="F:ATP binding"/>
    <property type="evidence" value="ECO:0007669"/>
    <property type="project" value="UniProtKB-UniRule"/>
</dbReference>
<proteinExistence type="predicted"/>
<evidence type="ECO:0000259" key="8">
    <source>
        <dbReference type="PROSITE" id="PS50011"/>
    </source>
</evidence>
<dbReference type="PANTHER" id="PTHR43289">
    <property type="entry name" value="MITOGEN-ACTIVATED PROTEIN KINASE KINASE KINASE 20-RELATED"/>
    <property type="match status" value="1"/>
</dbReference>
<keyword evidence="4 7" id="KW-0547">Nucleotide-binding</keyword>
<dbReference type="Proteomes" id="UP000540506">
    <property type="component" value="Unassembled WGS sequence"/>
</dbReference>
<feature type="domain" description="Protein kinase" evidence="8">
    <location>
        <begin position="11"/>
        <end position="278"/>
    </location>
</feature>
<dbReference type="InterPro" id="IPR011009">
    <property type="entry name" value="Kinase-like_dom_sf"/>
</dbReference>
<evidence type="ECO:0000256" key="6">
    <source>
        <dbReference type="ARBA" id="ARBA00022840"/>
    </source>
</evidence>
<dbReference type="Gene3D" id="1.25.40.10">
    <property type="entry name" value="Tetratricopeptide repeat domain"/>
    <property type="match status" value="1"/>
</dbReference>
<dbReference type="GO" id="GO:0004674">
    <property type="term" value="F:protein serine/threonine kinase activity"/>
    <property type="evidence" value="ECO:0007669"/>
    <property type="project" value="UniProtKB-KW"/>
</dbReference>
<dbReference type="PROSITE" id="PS00107">
    <property type="entry name" value="PROTEIN_KINASE_ATP"/>
    <property type="match status" value="1"/>
</dbReference>
<dbReference type="InterPro" id="IPR011990">
    <property type="entry name" value="TPR-like_helical_dom_sf"/>
</dbReference>
<organism evidence="9 10">
    <name type="scientific">Kitasatospora kifunensis</name>
    <name type="common">Streptomyces kifunensis</name>
    <dbReference type="NCBI Taxonomy" id="58351"/>
    <lineage>
        <taxon>Bacteria</taxon>
        <taxon>Bacillati</taxon>
        <taxon>Actinomycetota</taxon>
        <taxon>Actinomycetes</taxon>
        <taxon>Kitasatosporales</taxon>
        <taxon>Streptomycetaceae</taxon>
        <taxon>Kitasatospora</taxon>
    </lineage>
</organism>
<evidence type="ECO:0000256" key="5">
    <source>
        <dbReference type="ARBA" id="ARBA00022777"/>
    </source>
</evidence>
<evidence type="ECO:0000256" key="1">
    <source>
        <dbReference type="ARBA" id="ARBA00012513"/>
    </source>
</evidence>
<evidence type="ECO:0000256" key="7">
    <source>
        <dbReference type="PROSITE-ProRule" id="PRU10141"/>
    </source>
</evidence>
<dbReference type="EC" id="2.7.11.1" evidence="1"/>
<keyword evidence="6 7" id="KW-0067">ATP-binding</keyword>
<evidence type="ECO:0000256" key="4">
    <source>
        <dbReference type="ARBA" id="ARBA00022741"/>
    </source>
</evidence>
<dbReference type="CDD" id="cd14014">
    <property type="entry name" value="STKc_PknB_like"/>
    <property type="match status" value="1"/>
</dbReference>
<evidence type="ECO:0000256" key="3">
    <source>
        <dbReference type="ARBA" id="ARBA00022679"/>
    </source>
</evidence>
<dbReference type="InterPro" id="IPR017441">
    <property type="entry name" value="Protein_kinase_ATP_BS"/>
</dbReference>
<reference evidence="9 10" key="1">
    <citation type="submission" date="2020-08" db="EMBL/GenBank/DDBJ databases">
        <title>Sequencing the genomes of 1000 actinobacteria strains.</title>
        <authorList>
            <person name="Klenk H.-P."/>
        </authorList>
    </citation>
    <scope>NUCLEOTIDE SEQUENCE [LARGE SCALE GENOMIC DNA]</scope>
    <source>
        <strain evidence="9 10">DSM 41654</strain>
    </source>
</reference>
<evidence type="ECO:0000313" key="9">
    <source>
        <dbReference type="EMBL" id="MBB4923569.1"/>
    </source>
</evidence>
<dbReference type="Pfam" id="PF00069">
    <property type="entry name" value="Pkinase"/>
    <property type="match status" value="1"/>
</dbReference>